<feature type="transmembrane region" description="Helical" evidence="1">
    <location>
        <begin position="62"/>
        <end position="80"/>
    </location>
</feature>
<proteinExistence type="predicted"/>
<dbReference type="EMBL" id="MHLI01000020">
    <property type="protein sequence ID" value="OGZ04815.1"/>
    <property type="molecule type" value="Genomic_DNA"/>
</dbReference>
<protein>
    <submittedName>
        <fullName evidence="2">Uncharacterized protein</fullName>
    </submittedName>
</protein>
<organism evidence="2 3">
    <name type="scientific">Candidatus Lloydbacteria bacterium RIFCSPHIGHO2_01_FULL_49_22</name>
    <dbReference type="NCBI Taxonomy" id="1798658"/>
    <lineage>
        <taxon>Bacteria</taxon>
        <taxon>Candidatus Lloydiibacteriota</taxon>
    </lineage>
</organism>
<keyword evidence="1" id="KW-1133">Transmembrane helix</keyword>
<evidence type="ECO:0000313" key="3">
    <source>
        <dbReference type="Proteomes" id="UP000177122"/>
    </source>
</evidence>
<comment type="caution">
    <text evidence="2">The sequence shown here is derived from an EMBL/GenBank/DDBJ whole genome shotgun (WGS) entry which is preliminary data.</text>
</comment>
<name>A0A1G2CTU3_9BACT</name>
<keyword evidence="1" id="KW-0472">Membrane</keyword>
<evidence type="ECO:0000256" key="1">
    <source>
        <dbReference type="SAM" id="Phobius"/>
    </source>
</evidence>
<gene>
    <name evidence="2" type="ORF">A2845_05650</name>
</gene>
<reference evidence="2 3" key="1">
    <citation type="journal article" date="2016" name="Nat. Commun.">
        <title>Thousands of microbial genomes shed light on interconnected biogeochemical processes in an aquifer system.</title>
        <authorList>
            <person name="Anantharaman K."/>
            <person name="Brown C.T."/>
            <person name="Hug L.A."/>
            <person name="Sharon I."/>
            <person name="Castelle C.J."/>
            <person name="Probst A.J."/>
            <person name="Thomas B.C."/>
            <person name="Singh A."/>
            <person name="Wilkins M.J."/>
            <person name="Karaoz U."/>
            <person name="Brodie E.L."/>
            <person name="Williams K.H."/>
            <person name="Hubbard S.S."/>
            <person name="Banfield J.F."/>
        </authorList>
    </citation>
    <scope>NUCLEOTIDE SEQUENCE [LARGE SCALE GENOMIC DNA]</scope>
</reference>
<accession>A0A1G2CTU3</accession>
<dbReference type="AlphaFoldDB" id="A0A1G2CTU3"/>
<evidence type="ECO:0000313" key="2">
    <source>
        <dbReference type="EMBL" id="OGZ04815.1"/>
    </source>
</evidence>
<keyword evidence="1" id="KW-0812">Transmembrane</keyword>
<feature type="transmembrane region" description="Helical" evidence="1">
    <location>
        <begin position="30"/>
        <end position="50"/>
    </location>
</feature>
<sequence>MLKRYIEYLKDNPHGYWFKRKLFGWGWTPVTWQGWLAIVLYVAALLRLSLTLDENSSTRETFFNFMLPFVLLTVLLLICYRKGERPRWQWGIPKKTDGDTQ</sequence>
<dbReference type="Proteomes" id="UP000177122">
    <property type="component" value="Unassembled WGS sequence"/>
</dbReference>